<evidence type="ECO:0000313" key="1">
    <source>
        <dbReference type="EMBL" id="KAI0503992.1"/>
    </source>
</evidence>
<accession>A0A8T3B4H7</accession>
<gene>
    <name evidence="1" type="ORF">KFK09_014939</name>
</gene>
<proteinExistence type="predicted"/>
<dbReference type="EMBL" id="JAGYWB010000011">
    <property type="protein sequence ID" value="KAI0503992.1"/>
    <property type="molecule type" value="Genomic_DNA"/>
</dbReference>
<organism evidence="1 2">
    <name type="scientific">Dendrobium nobile</name>
    <name type="common">Orchid</name>
    <dbReference type="NCBI Taxonomy" id="94219"/>
    <lineage>
        <taxon>Eukaryota</taxon>
        <taxon>Viridiplantae</taxon>
        <taxon>Streptophyta</taxon>
        <taxon>Embryophyta</taxon>
        <taxon>Tracheophyta</taxon>
        <taxon>Spermatophyta</taxon>
        <taxon>Magnoliopsida</taxon>
        <taxon>Liliopsida</taxon>
        <taxon>Asparagales</taxon>
        <taxon>Orchidaceae</taxon>
        <taxon>Epidendroideae</taxon>
        <taxon>Malaxideae</taxon>
        <taxon>Dendrobiinae</taxon>
        <taxon>Dendrobium</taxon>
    </lineage>
</organism>
<dbReference type="Proteomes" id="UP000829196">
    <property type="component" value="Unassembled WGS sequence"/>
</dbReference>
<comment type="caution">
    <text evidence="1">The sequence shown here is derived from an EMBL/GenBank/DDBJ whole genome shotgun (WGS) entry which is preliminary data.</text>
</comment>
<keyword evidence="2" id="KW-1185">Reference proteome</keyword>
<dbReference type="AlphaFoldDB" id="A0A8T3B4H7"/>
<sequence length="55" mass="6143">MVIPQIFSLTASMQQVGSEKVVVVNMLNIVFSFRFPVCNQMKVIRASCSSCFGNR</sequence>
<protein>
    <submittedName>
        <fullName evidence="1">Uncharacterized protein</fullName>
    </submittedName>
</protein>
<reference evidence="1" key="1">
    <citation type="journal article" date="2022" name="Front. Genet.">
        <title>Chromosome-Scale Assembly of the Dendrobium nobile Genome Provides Insights Into the Molecular Mechanism of the Biosynthesis of the Medicinal Active Ingredient of Dendrobium.</title>
        <authorList>
            <person name="Xu Q."/>
            <person name="Niu S.-C."/>
            <person name="Li K.-L."/>
            <person name="Zheng P.-J."/>
            <person name="Zhang X.-J."/>
            <person name="Jia Y."/>
            <person name="Liu Y."/>
            <person name="Niu Y.-X."/>
            <person name="Yu L.-H."/>
            <person name="Chen D.-F."/>
            <person name="Zhang G.-Q."/>
        </authorList>
    </citation>
    <scope>NUCLEOTIDE SEQUENCE</scope>
    <source>
        <tissue evidence="1">Leaf</tissue>
    </source>
</reference>
<evidence type="ECO:0000313" key="2">
    <source>
        <dbReference type="Proteomes" id="UP000829196"/>
    </source>
</evidence>
<name>A0A8T3B4H7_DENNO</name>